<proteinExistence type="predicted"/>
<dbReference type="Proteomes" id="UP001629288">
    <property type="component" value="Unassembled WGS sequence"/>
</dbReference>
<protein>
    <submittedName>
        <fullName evidence="1">Uncharacterized protein</fullName>
    </submittedName>
</protein>
<dbReference type="RefSeq" id="WP_408128674.1">
    <property type="nucleotide sequence ID" value="NZ_JAQQDH010000002.1"/>
</dbReference>
<comment type="caution">
    <text evidence="1">The sequence shown here is derived from an EMBL/GenBank/DDBJ whole genome shotgun (WGS) entry which is preliminary data.</text>
</comment>
<evidence type="ECO:0000313" key="2">
    <source>
        <dbReference type="Proteomes" id="UP001629288"/>
    </source>
</evidence>
<evidence type="ECO:0000313" key="1">
    <source>
        <dbReference type="EMBL" id="MFM0444042.1"/>
    </source>
</evidence>
<keyword evidence="2" id="KW-1185">Reference proteome</keyword>
<organism evidence="1 2">
    <name type="scientific">Paraburkholderia strydomiana</name>
    <dbReference type="NCBI Taxonomy" id="1245417"/>
    <lineage>
        <taxon>Bacteria</taxon>
        <taxon>Pseudomonadati</taxon>
        <taxon>Pseudomonadota</taxon>
        <taxon>Betaproteobacteria</taxon>
        <taxon>Burkholderiales</taxon>
        <taxon>Burkholderiaceae</taxon>
        <taxon>Paraburkholderia</taxon>
    </lineage>
</organism>
<reference evidence="1 2" key="1">
    <citation type="journal article" date="2024" name="Chem. Sci.">
        <title>Discovery of megapolipeptins by genome mining of a Burkholderiales bacteria collection.</title>
        <authorList>
            <person name="Paulo B.S."/>
            <person name="Recchia M.J.J."/>
            <person name="Lee S."/>
            <person name="Fergusson C.H."/>
            <person name="Romanowski S.B."/>
            <person name="Hernandez A."/>
            <person name="Krull N."/>
            <person name="Liu D.Y."/>
            <person name="Cavanagh H."/>
            <person name="Bos A."/>
            <person name="Gray C.A."/>
            <person name="Murphy B.T."/>
            <person name="Linington R.G."/>
            <person name="Eustaquio A.S."/>
        </authorList>
    </citation>
    <scope>NUCLEOTIDE SEQUENCE [LARGE SCALE GENOMIC DNA]</scope>
    <source>
        <strain evidence="1 2">RL17-379-BIB-C</strain>
    </source>
</reference>
<gene>
    <name evidence="1" type="ORF">PQR00_10660</name>
</gene>
<dbReference type="EMBL" id="JAQQDH010000002">
    <property type="protein sequence ID" value="MFM0444042.1"/>
    <property type="molecule type" value="Genomic_DNA"/>
</dbReference>
<accession>A0ABW9BZC1</accession>
<name>A0ABW9BZC1_9BURK</name>
<sequence>MAAPSQARRHLADAGALCAWAMRFSGEHKARQAALGQPAPAAAIRQSVASQHTRPACGSLHLATMRCTQTVLRRTIVALPCLAMRLLQSSGPARRLVRWLNRRALRAVTVLLFSDGMGFALRRQRINDDPARTQQEVPS</sequence>